<evidence type="ECO:0000313" key="1">
    <source>
        <dbReference type="EnsemblPlants" id="AUR62040048-RA:cds"/>
    </source>
</evidence>
<keyword evidence="2" id="KW-1185">Reference proteome</keyword>
<dbReference type="EnsemblPlants" id="AUR62040048-RA">
    <property type="protein sequence ID" value="AUR62040048-RA:cds"/>
    <property type="gene ID" value="AUR62040048"/>
</dbReference>
<reference evidence="1" key="2">
    <citation type="submission" date="2021-03" db="UniProtKB">
        <authorList>
            <consortium name="EnsemblPlants"/>
        </authorList>
    </citation>
    <scope>IDENTIFICATION</scope>
</reference>
<dbReference type="Gramene" id="AUR62040048-RA">
    <property type="protein sequence ID" value="AUR62040048-RA:cds"/>
    <property type="gene ID" value="AUR62040048"/>
</dbReference>
<reference evidence="1" key="1">
    <citation type="journal article" date="2017" name="Nature">
        <title>The genome of Chenopodium quinoa.</title>
        <authorList>
            <person name="Jarvis D.E."/>
            <person name="Ho Y.S."/>
            <person name="Lightfoot D.J."/>
            <person name="Schmoeckel S.M."/>
            <person name="Li B."/>
            <person name="Borm T.J.A."/>
            <person name="Ohyanagi H."/>
            <person name="Mineta K."/>
            <person name="Michell C.T."/>
            <person name="Saber N."/>
            <person name="Kharbatia N.M."/>
            <person name="Rupper R.R."/>
            <person name="Sharp A.R."/>
            <person name="Dally N."/>
            <person name="Boughton B.A."/>
            <person name="Woo Y.H."/>
            <person name="Gao G."/>
            <person name="Schijlen E.G.W.M."/>
            <person name="Guo X."/>
            <person name="Momin A.A."/>
            <person name="Negrao S."/>
            <person name="Al-Babili S."/>
            <person name="Gehring C."/>
            <person name="Roessner U."/>
            <person name="Jung C."/>
            <person name="Murphy K."/>
            <person name="Arold S.T."/>
            <person name="Gojobori T."/>
            <person name="van der Linden C.G."/>
            <person name="van Loo E.N."/>
            <person name="Jellen E.N."/>
            <person name="Maughan P.J."/>
            <person name="Tester M."/>
        </authorList>
    </citation>
    <scope>NUCLEOTIDE SEQUENCE [LARGE SCALE GENOMIC DNA]</scope>
    <source>
        <strain evidence="1">cv. PI 614886</strain>
    </source>
</reference>
<accession>A0A803N3X7</accession>
<dbReference type="AlphaFoldDB" id="A0A803N3X7"/>
<sequence length="94" mass="10820">MQGEYMEKLEEYNNKGIEISLDKVYLEVVDGQKKGKVYGSGMSSLVHHEIEKATWKKEKMPMHKTLKEMTSLVQHYFPTKPPTPTVTCSRDATK</sequence>
<proteinExistence type="predicted"/>
<protein>
    <submittedName>
        <fullName evidence="1">Uncharacterized protein</fullName>
    </submittedName>
</protein>
<name>A0A803N3X7_CHEQI</name>
<dbReference type="Proteomes" id="UP000596660">
    <property type="component" value="Unplaced"/>
</dbReference>
<organism evidence="1 2">
    <name type="scientific">Chenopodium quinoa</name>
    <name type="common">Quinoa</name>
    <dbReference type="NCBI Taxonomy" id="63459"/>
    <lineage>
        <taxon>Eukaryota</taxon>
        <taxon>Viridiplantae</taxon>
        <taxon>Streptophyta</taxon>
        <taxon>Embryophyta</taxon>
        <taxon>Tracheophyta</taxon>
        <taxon>Spermatophyta</taxon>
        <taxon>Magnoliopsida</taxon>
        <taxon>eudicotyledons</taxon>
        <taxon>Gunneridae</taxon>
        <taxon>Pentapetalae</taxon>
        <taxon>Caryophyllales</taxon>
        <taxon>Chenopodiaceae</taxon>
        <taxon>Chenopodioideae</taxon>
        <taxon>Atripliceae</taxon>
        <taxon>Chenopodium</taxon>
    </lineage>
</organism>
<evidence type="ECO:0000313" key="2">
    <source>
        <dbReference type="Proteomes" id="UP000596660"/>
    </source>
</evidence>